<evidence type="ECO:0000256" key="3">
    <source>
        <dbReference type="ARBA" id="ARBA00002284"/>
    </source>
</evidence>
<dbReference type="GO" id="GO:0000287">
    <property type="term" value="F:magnesium ion binding"/>
    <property type="evidence" value="ECO:0007669"/>
    <property type="project" value="UniProtKB-UniRule"/>
</dbReference>
<evidence type="ECO:0000313" key="16">
    <source>
        <dbReference type="EMBL" id="MBI6885023.1"/>
    </source>
</evidence>
<evidence type="ECO:0000256" key="4">
    <source>
        <dbReference type="ARBA" id="ARBA00004904"/>
    </source>
</evidence>
<dbReference type="InterPro" id="IPR000422">
    <property type="entry name" value="DHBP_synthase_RibB"/>
</dbReference>
<comment type="subunit">
    <text evidence="14 15">Homodimer.</text>
</comment>
<sequence>MQLASIPQALAVIAQGGMVIVVDDEDRENEGDIVMAAQFATPEHVNFMVSECRGLVCAPLSCQYAERFDLPMMVRNNTESMGTAFTVSVDYIPGTTTGISASDRALTLQALASFETQPAQFARPGHIFPLIARPGGVLERPGHTEAAVDLAILAGLAPAGVICEILQKDGSMARRPDLELFADTHGLLIISIADLVAWRHRYKRVSQQQQSLVA</sequence>
<name>A0A8I1JKG4_PSEPU</name>
<feature type="binding site" evidence="14">
    <location>
        <position position="32"/>
    </location>
    <ligand>
        <name>D-ribulose 5-phosphate</name>
        <dbReference type="ChEBI" id="CHEBI:58121"/>
    </ligand>
</feature>
<dbReference type="EMBL" id="JAEHTE010000014">
    <property type="protein sequence ID" value="MBI6885023.1"/>
    <property type="molecule type" value="Genomic_DNA"/>
</dbReference>
<evidence type="ECO:0000256" key="6">
    <source>
        <dbReference type="ARBA" id="ARBA00008976"/>
    </source>
</evidence>
<accession>A0A8I1JKG4</accession>
<feature type="binding site" evidence="14">
    <location>
        <position position="28"/>
    </location>
    <ligand>
        <name>Mg(2+)</name>
        <dbReference type="ChEBI" id="CHEBI:18420"/>
        <label>1</label>
    </ligand>
</feature>
<dbReference type="GO" id="GO:0009231">
    <property type="term" value="P:riboflavin biosynthetic process"/>
    <property type="evidence" value="ECO:0007669"/>
    <property type="project" value="UniProtKB-UniRule"/>
</dbReference>
<dbReference type="SUPFAM" id="SSF55821">
    <property type="entry name" value="YrdC/RibB"/>
    <property type="match status" value="1"/>
</dbReference>
<reference evidence="16" key="1">
    <citation type="submission" date="2020-12" db="EMBL/GenBank/DDBJ databases">
        <title>Enhanced detection system for hospital associated transmission using whole genome sequencing surveillance.</title>
        <authorList>
            <person name="Harrison L.H."/>
            <person name="Van Tyne D."/>
            <person name="Marsh J.W."/>
            <person name="Griffith M.P."/>
            <person name="Snyder D.J."/>
            <person name="Cooper V.S."/>
            <person name="Mustapha M."/>
        </authorList>
    </citation>
    <scope>NUCLEOTIDE SEQUENCE</scope>
    <source>
        <strain evidence="16">PSB00042</strain>
    </source>
</reference>
<keyword evidence="13 14" id="KW-0456">Lyase</keyword>
<dbReference type="GO" id="GO:0008686">
    <property type="term" value="F:3,4-dihydroxy-2-butanone-4-phosphate synthase activity"/>
    <property type="evidence" value="ECO:0007669"/>
    <property type="project" value="UniProtKB-UniRule"/>
</dbReference>
<comment type="cofactor">
    <cofactor evidence="2">
        <name>Mn(2+)</name>
        <dbReference type="ChEBI" id="CHEBI:29035"/>
    </cofactor>
</comment>
<comment type="caution">
    <text evidence="16">The sequence shown here is derived from an EMBL/GenBank/DDBJ whole genome shotgun (WGS) entry which is preliminary data.</text>
</comment>
<dbReference type="HAMAP" id="MF_00180">
    <property type="entry name" value="RibB"/>
    <property type="match status" value="1"/>
</dbReference>
<evidence type="ECO:0000313" key="17">
    <source>
        <dbReference type="Proteomes" id="UP000637061"/>
    </source>
</evidence>
<comment type="catalytic activity">
    <reaction evidence="1 14 15">
        <text>D-ribulose 5-phosphate = (2S)-2-hydroxy-3-oxobutyl phosphate + formate + H(+)</text>
        <dbReference type="Rhea" id="RHEA:18457"/>
        <dbReference type="ChEBI" id="CHEBI:15378"/>
        <dbReference type="ChEBI" id="CHEBI:15740"/>
        <dbReference type="ChEBI" id="CHEBI:58121"/>
        <dbReference type="ChEBI" id="CHEBI:58830"/>
        <dbReference type="EC" id="4.1.99.12"/>
    </reaction>
</comment>
<evidence type="ECO:0000256" key="5">
    <source>
        <dbReference type="ARBA" id="ARBA00005520"/>
    </source>
</evidence>
<keyword evidence="10 14" id="KW-0479">Metal-binding</keyword>
<evidence type="ECO:0000256" key="8">
    <source>
        <dbReference type="ARBA" id="ARBA00018836"/>
    </source>
</evidence>
<evidence type="ECO:0000256" key="2">
    <source>
        <dbReference type="ARBA" id="ARBA00001936"/>
    </source>
</evidence>
<dbReference type="FunFam" id="3.90.870.10:FF:000001">
    <property type="entry name" value="Riboflavin biosynthesis protein RibBA"/>
    <property type="match status" value="1"/>
</dbReference>
<comment type="similarity">
    <text evidence="6">In the C-terminal section; belongs to the GTP cyclohydrolase II family.</text>
</comment>
<comment type="similarity">
    <text evidence="5">In the N-terminal section; belongs to the DHBP synthase family.</text>
</comment>
<keyword evidence="9 14" id="KW-0686">Riboflavin biosynthesis</keyword>
<proteinExistence type="inferred from homology"/>
<feature type="binding site" evidence="14">
    <location>
        <position position="143"/>
    </location>
    <ligand>
        <name>Mg(2+)</name>
        <dbReference type="ChEBI" id="CHEBI:18420"/>
        <label>2</label>
    </ligand>
</feature>
<keyword evidence="11 14" id="KW-0460">Magnesium</keyword>
<dbReference type="RefSeq" id="WP_198747422.1">
    <property type="nucleotide sequence ID" value="NZ_JAEHTE010000014.1"/>
</dbReference>
<gene>
    <name evidence="14 16" type="primary">ribB</name>
    <name evidence="16" type="ORF">JEU22_14000</name>
</gene>
<dbReference type="GO" id="GO:0030145">
    <property type="term" value="F:manganese ion binding"/>
    <property type="evidence" value="ECO:0007669"/>
    <property type="project" value="UniProtKB-UniRule"/>
</dbReference>
<comment type="similarity">
    <text evidence="14 15">Belongs to the DHBP synthase family.</text>
</comment>
<evidence type="ECO:0000256" key="14">
    <source>
        <dbReference type="HAMAP-Rule" id="MF_00180"/>
    </source>
</evidence>
<feature type="site" description="Essential for catalytic activity" evidence="14">
    <location>
        <position position="164"/>
    </location>
</feature>
<dbReference type="UniPathway" id="UPA00275">
    <property type="reaction ID" value="UER00399"/>
</dbReference>
<dbReference type="NCBIfam" id="TIGR00506">
    <property type="entry name" value="ribB"/>
    <property type="match status" value="1"/>
</dbReference>
<dbReference type="Proteomes" id="UP000637061">
    <property type="component" value="Unassembled WGS sequence"/>
</dbReference>
<dbReference type="AlphaFoldDB" id="A0A8I1JKG4"/>
<evidence type="ECO:0000256" key="13">
    <source>
        <dbReference type="ARBA" id="ARBA00023239"/>
    </source>
</evidence>
<dbReference type="PANTHER" id="PTHR21327:SF18">
    <property type="entry name" value="3,4-DIHYDROXY-2-BUTANONE 4-PHOSPHATE SYNTHASE"/>
    <property type="match status" value="1"/>
</dbReference>
<evidence type="ECO:0000256" key="9">
    <source>
        <dbReference type="ARBA" id="ARBA00022619"/>
    </source>
</evidence>
<protein>
    <recommendedName>
        <fullName evidence="8 14">3,4-dihydroxy-2-butanone 4-phosphate synthase</fullName>
        <shortName evidence="14 15">DHBP synthase</shortName>
        <ecNumber evidence="7 14">4.1.99.12</ecNumber>
    </recommendedName>
</protein>
<evidence type="ECO:0000256" key="12">
    <source>
        <dbReference type="ARBA" id="ARBA00023211"/>
    </source>
</evidence>
<evidence type="ECO:0000256" key="10">
    <source>
        <dbReference type="ARBA" id="ARBA00022723"/>
    </source>
</evidence>
<dbReference type="InterPro" id="IPR017945">
    <property type="entry name" value="DHBP_synth_RibB-like_a/b_dom"/>
</dbReference>
<comment type="pathway">
    <text evidence="4 14 15">Cofactor biosynthesis; riboflavin biosynthesis; 2-hydroxy-3-oxobutyl phosphate from D-ribulose 5-phosphate: step 1/1.</text>
</comment>
<evidence type="ECO:0000256" key="15">
    <source>
        <dbReference type="RuleBase" id="RU003843"/>
    </source>
</evidence>
<organism evidence="16 17">
    <name type="scientific">Pseudomonas putida</name>
    <name type="common">Arthrobacter siderocapsulatus</name>
    <dbReference type="NCBI Taxonomy" id="303"/>
    <lineage>
        <taxon>Bacteria</taxon>
        <taxon>Pseudomonadati</taxon>
        <taxon>Pseudomonadota</taxon>
        <taxon>Gammaproteobacteria</taxon>
        <taxon>Pseudomonadales</taxon>
        <taxon>Pseudomonadaceae</taxon>
        <taxon>Pseudomonas</taxon>
    </lineage>
</organism>
<evidence type="ECO:0000256" key="1">
    <source>
        <dbReference type="ARBA" id="ARBA00000141"/>
    </source>
</evidence>
<feature type="binding site" evidence="14">
    <location>
        <begin position="140"/>
        <end position="144"/>
    </location>
    <ligand>
        <name>D-ribulose 5-phosphate</name>
        <dbReference type="ChEBI" id="CHEBI:58121"/>
    </ligand>
</feature>
<dbReference type="Pfam" id="PF00926">
    <property type="entry name" value="DHBP_synthase"/>
    <property type="match status" value="1"/>
</dbReference>
<evidence type="ECO:0000256" key="11">
    <source>
        <dbReference type="ARBA" id="ARBA00022842"/>
    </source>
</evidence>
<dbReference type="EC" id="4.1.99.12" evidence="7 14"/>
<feature type="site" description="Essential for catalytic activity" evidence="14">
    <location>
        <position position="126"/>
    </location>
</feature>
<dbReference type="PANTHER" id="PTHR21327">
    <property type="entry name" value="GTP CYCLOHYDROLASE II-RELATED"/>
    <property type="match status" value="1"/>
</dbReference>
<dbReference type="GO" id="GO:0005829">
    <property type="term" value="C:cytosol"/>
    <property type="evidence" value="ECO:0007669"/>
    <property type="project" value="TreeGrafter"/>
</dbReference>
<comment type="function">
    <text evidence="3 14 15">Catalyzes the conversion of D-ribulose 5-phosphate to formate and 3,4-dihydroxy-2-butanone 4-phosphate.</text>
</comment>
<dbReference type="Gene3D" id="3.90.870.10">
    <property type="entry name" value="DHBP synthase"/>
    <property type="match status" value="1"/>
</dbReference>
<feature type="binding site" evidence="14">
    <location>
        <position position="28"/>
    </location>
    <ligand>
        <name>Mg(2+)</name>
        <dbReference type="ChEBI" id="CHEBI:18420"/>
        <label>2</label>
    </ligand>
</feature>
<comment type="cofactor">
    <cofactor evidence="14 15">
        <name>Mg(2+)</name>
        <dbReference type="ChEBI" id="CHEBI:18420"/>
    </cofactor>
    <cofactor evidence="14 15">
        <name>Mn(2+)</name>
        <dbReference type="ChEBI" id="CHEBI:29035"/>
    </cofactor>
    <text evidence="14 15">Binds 2 divalent metal cations per subunit. Magnesium or manganese.</text>
</comment>
<evidence type="ECO:0000256" key="7">
    <source>
        <dbReference type="ARBA" id="ARBA00012153"/>
    </source>
</evidence>
<keyword evidence="12 14" id="KW-0464">Manganese</keyword>
<feature type="binding site" evidence="14">
    <location>
        <begin position="27"/>
        <end position="28"/>
    </location>
    <ligand>
        <name>D-ribulose 5-phosphate</name>
        <dbReference type="ChEBI" id="CHEBI:58121"/>
    </ligand>
</feature>